<dbReference type="PRINTS" id="PR00032">
    <property type="entry name" value="HTHARAC"/>
</dbReference>
<dbReference type="InterPro" id="IPR009057">
    <property type="entry name" value="Homeodomain-like_sf"/>
</dbReference>
<organism evidence="5 6">
    <name type="scientific">Paenibacillus oryzae</name>
    <dbReference type="NCBI Taxonomy" id="1844972"/>
    <lineage>
        <taxon>Bacteria</taxon>
        <taxon>Bacillati</taxon>
        <taxon>Bacillota</taxon>
        <taxon>Bacilli</taxon>
        <taxon>Bacillales</taxon>
        <taxon>Paenibacillaceae</taxon>
        <taxon>Paenibacillus</taxon>
    </lineage>
</organism>
<dbReference type="PROSITE" id="PS01124">
    <property type="entry name" value="HTH_ARAC_FAMILY_2"/>
    <property type="match status" value="1"/>
</dbReference>
<dbReference type="InterPro" id="IPR020449">
    <property type="entry name" value="Tscrpt_reg_AraC-type_HTH"/>
</dbReference>
<keyword evidence="1" id="KW-0805">Transcription regulation</keyword>
<dbReference type="RefSeq" id="WP_068684660.1">
    <property type="nucleotide sequence ID" value="NZ_LYPA01000065.1"/>
</dbReference>
<evidence type="ECO:0000256" key="1">
    <source>
        <dbReference type="ARBA" id="ARBA00023015"/>
    </source>
</evidence>
<protein>
    <recommendedName>
        <fullName evidence="4">HTH araC/xylS-type domain-containing protein</fullName>
    </recommendedName>
</protein>
<dbReference type="InterPro" id="IPR018060">
    <property type="entry name" value="HTH_AraC"/>
</dbReference>
<evidence type="ECO:0000259" key="4">
    <source>
        <dbReference type="PROSITE" id="PS01124"/>
    </source>
</evidence>
<dbReference type="GO" id="GO:0003700">
    <property type="term" value="F:DNA-binding transcription factor activity"/>
    <property type="evidence" value="ECO:0007669"/>
    <property type="project" value="InterPro"/>
</dbReference>
<dbReference type="Proteomes" id="UP000092024">
    <property type="component" value="Unassembled WGS sequence"/>
</dbReference>
<sequence>MNRLLYLSNDIHEIHTNIPPHQHECYELVYYVRGGGSTVIAGRKYLFSERTFAVIPSRHIHSEIHQLESEVLFIGFLTHEVSLNGLGGVYNDDEDKTILKQLLRIKELFYLRRNIEPSLLDASLGELLPCVQELVGRRKTPHPSEDRISYVRQYMDDHYRQKLTVDMLAGMSGYSYDRFRHLFKERYDIAPLQYILLKRLKYAKLLLANTQMHISEIAASSGFATDAQFCSIFKREIGCTPRAYRKGSRL</sequence>
<dbReference type="PANTHER" id="PTHR43280:SF2">
    <property type="entry name" value="HTH-TYPE TRANSCRIPTIONAL REGULATOR EXSA"/>
    <property type="match status" value="1"/>
</dbReference>
<dbReference type="STRING" id="1844972.A7K91_11830"/>
<dbReference type="SUPFAM" id="SSF46689">
    <property type="entry name" value="Homeodomain-like"/>
    <property type="match status" value="2"/>
</dbReference>
<evidence type="ECO:0000256" key="2">
    <source>
        <dbReference type="ARBA" id="ARBA00023125"/>
    </source>
</evidence>
<dbReference type="SMART" id="SM00342">
    <property type="entry name" value="HTH_ARAC"/>
    <property type="match status" value="1"/>
</dbReference>
<accession>A0A1A5YFP2</accession>
<dbReference type="PROSITE" id="PS00041">
    <property type="entry name" value="HTH_ARAC_FAMILY_1"/>
    <property type="match status" value="1"/>
</dbReference>
<keyword evidence="2" id="KW-0238">DNA-binding</keyword>
<dbReference type="CDD" id="cd02208">
    <property type="entry name" value="cupin_RmlC-like"/>
    <property type="match status" value="1"/>
</dbReference>
<proteinExistence type="predicted"/>
<dbReference type="OrthoDB" id="2631408at2"/>
<reference evidence="5 6" key="1">
    <citation type="submission" date="2016-05" db="EMBL/GenBank/DDBJ databases">
        <title>Paenibacillus oryzae. sp. nov., isolated from the rice root.</title>
        <authorList>
            <person name="Zhang J."/>
            <person name="Zhang X."/>
        </authorList>
    </citation>
    <scope>NUCLEOTIDE SEQUENCE [LARGE SCALE GENOMIC DNA]</scope>
    <source>
        <strain evidence="5 6">1DrF-4</strain>
    </source>
</reference>
<dbReference type="InterPro" id="IPR014710">
    <property type="entry name" value="RmlC-like_jellyroll"/>
</dbReference>
<evidence type="ECO:0000256" key="3">
    <source>
        <dbReference type="ARBA" id="ARBA00023163"/>
    </source>
</evidence>
<dbReference type="InterPro" id="IPR018062">
    <property type="entry name" value="HTH_AraC-typ_CS"/>
</dbReference>
<dbReference type="Gene3D" id="1.10.10.60">
    <property type="entry name" value="Homeodomain-like"/>
    <property type="match status" value="2"/>
</dbReference>
<dbReference type="GO" id="GO:0043565">
    <property type="term" value="F:sequence-specific DNA binding"/>
    <property type="evidence" value="ECO:0007669"/>
    <property type="project" value="InterPro"/>
</dbReference>
<gene>
    <name evidence="5" type="ORF">A7K91_11830</name>
</gene>
<dbReference type="EMBL" id="LYPA01000065">
    <property type="protein sequence ID" value="OBR64215.1"/>
    <property type="molecule type" value="Genomic_DNA"/>
</dbReference>
<dbReference type="PANTHER" id="PTHR43280">
    <property type="entry name" value="ARAC-FAMILY TRANSCRIPTIONAL REGULATOR"/>
    <property type="match status" value="1"/>
</dbReference>
<comment type="caution">
    <text evidence="5">The sequence shown here is derived from an EMBL/GenBank/DDBJ whole genome shotgun (WGS) entry which is preliminary data.</text>
</comment>
<evidence type="ECO:0000313" key="6">
    <source>
        <dbReference type="Proteomes" id="UP000092024"/>
    </source>
</evidence>
<keyword evidence="3" id="KW-0804">Transcription</keyword>
<name>A0A1A5YFP2_9BACL</name>
<dbReference type="Pfam" id="PF12833">
    <property type="entry name" value="HTH_18"/>
    <property type="match status" value="1"/>
</dbReference>
<dbReference type="SUPFAM" id="SSF51182">
    <property type="entry name" value="RmlC-like cupins"/>
    <property type="match status" value="1"/>
</dbReference>
<evidence type="ECO:0000313" key="5">
    <source>
        <dbReference type="EMBL" id="OBR64215.1"/>
    </source>
</evidence>
<dbReference type="Gene3D" id="2.60.120.10">
    <property type="entry name" value="Jelly Rolls"/>
    <property type="match status" value="1"/>
</dbReference>
<feature type="domain" description="HTH araC/xylS-type" evidence="4">
    <location>
        <begin position="149"/>
        <end position="247"/>
    </location>
</feature>
<dbReference type="AlphaFoldDB" id="A0A1A5YFP2"/>
<dbReference type="InterPro" id="IPR011051">
    <property type="entry name" value="RmlC_Cupin_sf"/>
</dbReference>
<keyword evidence="6" id="KW-1185">Reference proteome</keyword>